<sequence length="262" mass="30394">MTFVRLQWELRLQILIMALLLGGGGSVWAQEAPVRSPSDNTVAPAAKIVNGLKKTPVPEHSEYRVDKEYQKILEYDYLPYWLRQEKEIRPDDSDDLDPTIRNQDKAMVLTGKGFQIPDLQRFKPDPGIEINPYRHIDIDAPQPPLYKRRDRLDAKFAGAVHQKELIFHPRVSGFHNVELPPVEEDPKPVEYKVETPVEVDESRMLLWSERETRLTLTPGKKSWDLLHDDPYRARLDFVEASRQSLSRAKRDPAPSKTRPRTR</sequence>
<accession>A0A7T0BTJ6</accession>
<evidence type="ECO:0000313" key="2">
    <source>
        <dbReference type="EMBL" id="QPJ60546.1"/>
    </source>
</evidence>
<name>A0A7T0BTJ6_9BACT</name>
<proteinExistence type="predicted"/>
<gene>
    <name evidence="2" type="ORF">G3M70_01035</name>
</gene>
<dbReference type="EMBL" id="CP048685">
    <property type="protein sequence ID" value="QPJ60546.1"/>
    <property type="molecule type" value="Genomic_DNA"/>
</dbReference>
<dbReference type="Proteomes" id="UP000594688">
    <property type="component" value="Chromosome"/>
</dbReference>
<feature type="region of interest" description="Disordered" evidence="1">
    <location>
        <begin position="242"/>
        <end position="262"/>
    </location>
</feature>
<evidence type="ECO:0000313" key="3">
    <source>
        <dbReference type="Proteomes" id="UP000594688"/>
    </source>
</evidence>
<dbReference type="KEGG" id="nli:G3M70_01035"/>
<organism evidence="2 3">
    <name type="scientific">Candidatus Nitronauta litoralis</name>
    <dbReference type="NCBI Taxonomy" id="2705533"/>
    <lineage>
        <taxon>Bacteria</taxon>
        <taxon>Pseudomonadati</taxon>
        <taxon>Nitrospinota/Tectimicrobiota group</taxon>
        <taxon>Nitrospinota</taxon>
        <taxon>Nitrospinia</taxon>
        <taxon>Nitrospinales</taxon>
        <taxon>Nitrospinaceae</taxon>
        <taxon>Candidatus Nitronauta</taxon>
    </lineage>
</organism>
<reference evidence="2 3" key="1">
    <citation type="submission" date="2020-02" db="EMBL/GenBank/DDBJ databases">
        <title>Genomic and physiological characterization of two novel Nitrospinaceae genera.</title>
        <authorList>
            <person name="Mueller A.J."/>
            <person name="Jung M.-Y."/>
            <person name="Strachan C.R."/>
            <person name="Herbold C.W."/>
            <person name="Kirkegaard R.H."/>
            <person name="Daims H."/>
        </authorList>
    </citation>
    <scope>NUCLEOTIDE SEQUENCE [LARGE SCALE GENOMIC DNA]</scope>
    <source>
        <strain evidence="2">EB</strain>
    </source>
</reference>
<evidence type="ECO:0000256" key="1">
    <source>
        <dbReference type="SAM" id="MobiDB-lite"/>
    </source>
</evidence>
<protein>
    <submittedName>
        <fullName evidence="2">Uncharacterized protein</fullName>
    </submittedName>
</protein>
<dbReference type="AlphaFoldDB" id="A0A7T0BTJ6"/>